<evidence type="ECO:0000313" key="5">
    <source>
        <dbReference type="Proteomes" id="UP000826656"/>
    </source>
</evidence>
<evidence type="ECO:0000256" key="1">
    <source>
        <dbReference type="ARBA" id="ARBA00022737"/>
    </source>
</evidence>
<dbReference type="Pfam" id="PF00085">
    <property type="entry name" value="Thioredoxin"/>
    <property type="match status" value="1"/>
</dbReference>
<reference evidence="4 5" key="1">
    <citation type="journal article" date="2021" name="bioRxiv">
        <title>Chromosome-scale and haplotype-resolved genome assembly of a tetraploid potato cultivar.</title>
        <authorList>
            <person name="Sun H."/>
            <person name="Jiao W.-B."/>
            <person name="Krause K."/>
            <person name="Campoy J.A."/>
            <person name="Goel M."/>
            <person name="Folz-Donahue K."/>
            <person name="Kukat C."/>
            <person name="Huettel B."/>
            <person name="Schneeberger K."/>
        </authorList>
    </citation>
    <scope>NUCLEOTIDE SEQUENCE [LARGE SCALE GENOMIC DNA]</scope>
    <source>
        <strain evidence="4">SolTubOtavaFocal</strain>
        <tissue evidence="4">Leaves</tissue>
    </source>
</reference>
<evidence type="ECO:0000313" key="4">
    <source>
        <dbReference type="EMBL" id="KAH0762978.1"/>
    </source>
</evidence>
<keyword evidence="1" id="KW-0677">Repeat</keyword>
<dbReference type="Pfam" id="PF18253">
    <property type="entry name" value="HipN"/>
    <property type="match status" value="1"/>
</dbReference>
<name>A0ABQ7VFY3_SOLTU</name>
<keyword evidence="2" id="KW-0802">TPR repeat</keyword>
<organism evidence="4 5">
    <name type="scientific">Solanum tuberosum</name>
    <name type="common">Potato</name>
    <dbReference type="NCBI Taxonomy" id="4113"/>
    <lineage>
        <taxon>Eukaryota</taxon>
        <taxon>Viridiplantae</taxon>
        <taxon>Streptophyta</taxon>
        <taxon>Embryophyta</taxon>
        <taxon>Tracheophyta</taxon>
        <taxon>Spermatophyta</taxon>
        <taxon>Magnoliopsida</taxon>
        <taxon>eudicotyledons</taxon>
        <taxon>Gunneridae</taxon>
        <taxon>Pentapetalae</taxon>
        <taxon>asterids</taxon>
        <taxon>lamiids</taxon>
        <taxon>Solanales</taxon>
        <taxon>Solanaceae</taxon>
        <taxon>Solanoideae</taxon>
        <taxon>Solaneae</taxon>
        <taxon>Solanum</taxon>
    </lineage>
</organism>
<dbReference type="PANTHER" id="PTHR45883">
    <property type="entry name" value="HSC70-INTERACTING PROTEIN"/>
    <property type="match status" value="1"/>
</dbReference>
<dbReference type="Proteomes" id="UP000826656">
    <property type="component" value="Unassembled WGS sequence"/>
</dbReference>
<dbReference type="InterPro" id="IPR036249">
    <property type="entry name" value="Thioredoxin-like_sf"/>
</dbReference>
<dbReference type="Gene3D" id="3.40.30.10">
    <property type="entry name" value="Glutaredoxin"/>
    <property type="match status" value="1"/>
</dbReference>
<dbReference type="Gene3D" id="6.10.250.3420">
    <property type="match status" value="1"/>
</dbReference>
<dbReference type="CDD" id="cd14438">
    <property type="entry name" value="Hip_N"/>
    <property type="match status" value="1"/>
</dbReference>
<dbReference type="SUPFAM" id="SSF52833">
    <property type="entry name" value="Thioredoxin-like"/>
    <property type="match status" value="1"/>
</dbReference>
<dbReference type="Gene3D" id="1.25.40.10">
    <property type="entry name" value="Tetratricopeptide repeat domain"/>
    <property type="match status" value="1"/>
</dbReference>
<dbReference type="PROSITE" id="PS51352">
    <property type="entry name" value="THIOREDOXIN_2"/>
    <property type="match status" value="1"/>
</dbReference>
<evidence type="ECO:0000256" key="2">
    <source>
        <dbReference type="ARBA" id="ARBA00022803"/>
    </source>
</evidence>
<dbReference type="InterPro" id="IPR011990">
    <property type="entry name" value="TPR-like_helical_dom_sf"/>
</dbReference>
<protein>
    <recommendedName>
        <fullName evidence="3">Thioredoxin domain-containing protein</fullName>
    </recommendedName>
</protein>
<keyword evidence="5" id="KW-1185">Reference proteome</keyword>
<gene>
    <name evidence="4" type="ORF">KY290_019051</name>
</gene>
<proteinExistence type="predicted"/>
<dbReference type="PANTHER" id="PTHR45883:SF7">
    <property type="entry name" value="TPR REPEAT-CONTAINING THIOREDOXIN TDX"/>
    <property type="match status" value="1"/>
</dbReference>
<dbReference type="SUPFAM" id="SSF48452">
    <property type="entry name" value="TPR-like"/>
    <property type="match status" value="1"/>
</dbReference>
<dbReference type="InterPro" id="IPR013766">
    <property type="entry name" value="Thioredoxin_domain"/>
</dbReference>
<sequence length="402" mass="46045">MDTEKLEDLKRFVELCKENPSILQNPSLTFFKSFLESLGAQVPPPVKSEQGGEEHHDELDEDIIESDVELDNTDIVEPDNDPPQQMGDFISKLDEAISHLTEAILLNSTSAILYATRANVFIKLKKPNAAIRDADAALKVNPVSAKGYKVRGMARAMLGLWKEAASDLRVASMIDFDEEIAEILKKVEPNAHKIEEHCRKYQRLREEKKLRKIERDSQQRQAESKLMKRVKRKNSNLNMKLLVEPPKLRFIHIKSERQRKISRHETNEYLLNCYNVLNMLPHLQLPHPAVTMAQNSKLSKENKYPIFIPITQLSQNQTSAVSSNATWCGLCRYISPFYTNLPRKYPKVAFLKADVDEARDVASRWNVSFVPSFFFIKDGKEVDKVVSTDKNSLEKKFAQYAG</sequence>
<dbReference type="InterPro" id="IPR034649">
    <property type="entry name" value="Hip_N"/>
</dbReference>
<dbReference type="CDD" id="cd02947">
    <property type="entry name" value="TRX_family"/>
    <property type="match status" value="1"/>
</dbReference>
<feature type="domain" description="Thioredoxin" evidence="3">
    <location>
        <begin position="281"/>
        <end position="402"/>
    </location>
</feature>
<comment type="caution">
    <text evidence="4">The sequence shown here is derived from an EMBL/GenBank/DDBJ whole genome shotgun (WGS) entry which is preliminary data.</text>
</comment>
<accession>A0ABQ7VFY3</accession>
<dbReference type="EMBL" id="JAIVGD010000013">
    <property type="protein sequence ID" value="KAH0762978.1"/>
    <property type="molecule type" value="Genomic_DNA"/>
</dbReference>
<evidence type="ECO:0000259" key="3">
    <source>
        <dbReference type="PROSITE" id="PS51352"/>
    </source>
</evidence>